<comment type="caution">
    <text evidence="3">The sequence shown here is derived from an EMBL/GenBank/DDBJ whole genome shotgun (WGS) entry which is preliminary data.</text>
</comment>
<evidence type="ECO:0000313" key="4">
    <source>
        <dbReference type="Proteomes" id="UP001250662"/>
    </source>
</evidence>
<dbReference type="PANTHER" id="PTHR21240:SF28">
    <property type="entry name" value="ISO-OROTATE DECARBOXYLASE (EUROFUNG)"/>
    <property type="match status" value="1"/>
</dbReference>
<reference evidence="3 4" key="1">
    <citation type="submission" date="2023-09" db="EMBL/GenBank/DDBJ databases">
        <authorList>
            <person name="Rey-Velasco X."/>
        </authorList>
    </citation>
    <scope>NUCLEOTIDE SEQUENCE [LARGE SCALE GENOMIC DNA]</scope>
    <source>
        <strain evidence="3 4">P007</strain>
    </source>
</reference>
<proteinExistence type="predicted"/>
<accession>A0ABU3BER4</accession>
<keyword evidence="4" id="KW-1185">Reference proteome</keyword>
<feature type="transmembrane region" description="Helical" evidence="2">
    <location>
        <begin position="34"/>
        <end position="52"/>
    </location>
</feature>
<feature type="transmembrane region" description="Helical" evidence="2">
    <location>
        <begin position="142"/>
        <end position="162"/>
    </location>
</feature>
<keyword evidence="2" id="KW-0812">Transmembrane</keyword>
<evidence type="ECO:0000256" key="2">
    <source>
        <dbReference type="SAM" id="Phobius"/>
    </source>
</evidence>
<protein>
    <submittedName>
        <fullName evidence="3">Amidohydrolase family protein</fullName>
    </submittedName>
</protein>
<keyword evidence="2" id="KW-1133">Transmembrane helix</keyword>
<dbReference type="RefSeq" id="WP_311386973.1">
    <property type="nucleotide sequence ID" value="NZ_JAVRHU010000001.1"/>
</dbReference>
<dbReference type="SUPFAM" id="SSF51556">
    <property type="entry name" value="Metallo-dependent hydrolases"/>
    <property type="match status" value="1"/>
</dbReference>
<dbReference type="EMBL" id="JAVRHU010000001">
    <property type="protein sequence ID" value="MDT0620646.1"/>
    <property type="molecule type" value="Genomic_DNA"/>
</dbReference>
<dbReference type="Proteomes" id="UP001250662">
    <property type="component" value="Unassembled WGS sequence"/>
</dbReference>
<evidence type="ECO:0000313" key="3">
    <source>
        <dbReference type="EMBL" id="MDT0620646.1"/>
    </source>
</evidence>
<name>A0ABU3BER4_9FLAO</name>
<keyword evidence="2" id="KW-0472">Membrane</keyword>
<keyword evidence="1" id="KW-0456">Lyase</keyword>
<organism evidence="3 4">
    <name type="scientific">Croceitalea vernalis</name>
    <dbReference type="NCBI Taxonomy" id="3075599"/>
    <lineage>
        <taxon>Bacteria</taxon>
        <taxon>Pseudomonadati</taxon>
        <taxon>Bacteroidota</taxon>
        <taxon>Flavobacteriia</taxon>
        <taxon>Flavobacteriales</taxon>
        <taxon>Flavobacteriaceae</taxon>
        <taxon>Croceitalea</taxon>
    </lineage>
</organism>
<dbReference type="InterPro" id="IPR032466">
    <property type="entry name" value="Metal_Hydrolase"/>
</dbReference>
<feature type="transmembrane region" description="Helical" evidence="2">
    <location>
        <begin position="86"/>
        <end position="107"/>
    </location>
</feature>
<evidence type="ECO:0000256" key="1">
    <source>
        <dbReference type="ARBA" id="ARBA00023239"/>
    </source>
</evidence>
<gene>
    <name evidence="3" type="ORF">RM520_03355</name>
</gene>
<dbReference type="PANTHER" id="PTHR21240">
    <property type="entry name" value="2-AMINO-3-CARBOXYLMUCONATE-6-SEMIALDEHYDE DECARBOXYLASE"/>
    <property type="match status" value="1"/>
</dbReference>
<dbReference type="InterPro" id="IPR032465">
    <property type="entry name" value="ACMSD"/>
</dbReference>
<dbReference type="Gene3D" id="3.20.20.140">
    <property type="entry name" value="Metal-dependent hydrolases"/>
    <property type="match status" value="1"/>
</dbReference>
<sequence length="579" mass="68884">MQSDRQQEKDFYIFNIHTHIFTKDHVPKYLAKKFVIWPLYLLLGTDLGIKIIKLFTNRKRNSFSYEARNKRWSLYKWRMFIIRNSLYNIFYVVFKLISTLVFSYYLVLWLNPLLNESKFGKWIYPIIEVYIKPYLPNIETGWNQFFVLLAFVFVFGHLRIGLSKLLKTSIQKFVGKERLKFLLRYLNIIKYSDKKEGESGMSINFRQLKQQYPSNSRFVILPMDMEFMSAGRVREPFLEQMKGVMLLKQKNQNSFFPFVHVDPRRIENQLPNEPFFTFSKTKDGSVQLKDCQLKTYLDQGACGIKIYPALGYYPFDKNLLPLWLFCAQNEIPITTHCSVGPIFYRGKKKKVWDRHPVFEEVISGKAANNNQVFEKLRLMQVKNKDFQANFTHPLNYCCLLMPHFLKQLLDEYNDDTLNSLFGYKKGTLEQDLSKLKINLAHYGGAENWDRFLDKDRQRVANEIVNRPLEGLRLKSELTQVGNLYAHWHYSDWFSIISSMIIEFENVYTDISYTAHNTQYLNLLSEVMNHPKIQERVLFGTDFYVVSNQKTEKAYWIDMQNQLSEDKWQKLAFDNPNHFI</sequence>